<feature type="domain" description="Cation efflux protein cytoplasmic" evidence="3">
    <location>
        <begin position="41"/>
        <end position="114"/>
    </location>
</feature>
<protein>
    <recommendedName>
        <fullName evidence="3">Cation efflux protein cytoplasmic domain-containing protein</fullName>
    </recommendedName>
</protein>
<dbReference type="GO" id="GO:0005886">
    <property type="term" value="C:plasma membrane"/>
    <property type="evidence" value="ECO:0007669"/>
    <property type="project" value="TreeGrafter"/>
</dbReference>
<evidence type="ECO:0000313" key="5">
    <source>
        <dbReference type="Proteomes" id="UP001331761"/>
    </source>
</evidence>
<dbReference type="GO" id="GO:0005385">
    <property type="term" value="F:zinc ion transmembrane transporter activity"/>
    <property type="evidence" value="ECO:0007669"/>
    <property type="project" value="TreeGrafter"/>
</dbReference>
<dbReference type="AlphaFoldDB" id="A0AAN8FJD4"/>
<keyword evidence="2" id="KW-0813">Transport</keyword>
<dbReference type="InterPro" id="IPR036837">
    <property type="entry name" value="Cation_efflux_CTD_sf"/>
</dbReference>
<sequence length="129" mass="14644">MKKLSGSKIRLFYKSLPLWDFNLSSPRIVLNVFASSPSGRPNNIEFSRVFTSLEQIKGVKKVHDLRIWALTMDKVAVSVHLEVAQPQNAQSVLRDTRTMLKRVYGVHESTIQIEGFIAEKDCGRCDVPK</sequence>
<name>A0AAN8FJD4_TRICO</name>
<reference evidence="4 5" key="1">
    <citation type="submission" date="2019-10" db="EMBL/GenBank/DDBJ databases">
        <title>Assembly and Annotation for the nematode Trichostrongylus colubriformis.</title>
        <authorList>
            <person name="Martin J."/>
        </authorList>
    </citation>
    <scope>NUCLEOTIDE SEQUENCE [LARGE SCALE GENOMIC DNA]</scope>
    <source>
        <strain evidence="4">G859</strain>
        <tissue evidence="4">Whole worm</tissue>
    </source>
</reference>
<keyword evidence="5" id="KW-1185">Reference proteome</keyword>
<keyword evidence="2" id="KW-0864">Zinc transport</keyword>
<dbReference type="InterPro" id="IPR050681">
    <property type="entry name" value="CDF/SLC30A"/>
</dbReference>
<organism evidence="4 5">
    <name type="scientific">Trichostrongylus colubriformis</name>
    <name type="common">Black scour worm</name>
    <dbReference type="NCBI Taxonomy" id="6319"/>
    <lineage>
        <taxon>Eukaryota</taxon>
        <taxon>Metazoa</taxon>
        <taxon>Ecdysozoa</taxon>
        <taxon>Nematoda</taxon>
        <taxon>Chromadorea</taxon>
        <taxon>Rhabditida</taxon>
        <taxon>Rhabditina</taxon>
        <taxon>Rhabditomorpha</taxon>
        <taxon>Strongyloidea</taxon>
        <taxon>Trichostrongylidae</taxon>
        <taxon>Trichostrongylus</taxon>
    </lineage>
</organism>
<comment type="similarity">
    <text evidence="1">Belongs to the cation diffusion facilitator (CDF) transporter (TC 2.A.4) family. SLC30A subfamily.</text>
</comment>
<dbReference type="PANTHER" id="PTHR11562:SF17">
    <property type="entry name" value="RE54080P-RELATED"/>
    <property type="match status" value="1"/>
</dbReference>
<evidence type="ECO:0000256" key="2">
    <source>
        <dbReference type="ARBA" id="ARBA00022906"/>
    </source>
</evidence>
<dbReference type="Proteomes" id="UP001331761">
    <property type="component" value="Unassembled WGS sequence"/>
</dbReference>
<evidence type="ECO:0000313" key="4">
    <source>
        <dbReference type="EMBL" id="KAK5979665.1"/>
    </source>
</evidence>
<proteinExistence type="inferred from homology"/>
<gene>
    <name evidence="4" type="ORF">GCK32_019780</name>
</gene>
<dbReference type="SUPFAM" id="SSF160240">
    <property type="entry name" value="Cation efflux protein cytoplasmic domain-like"/>
    <property type="match status" value="1"/>
</dbReference>
<evidence type="ECO:0000259" key="3">
    <source>
        <dbReference type="Pfam" id="PF16916"/>
    </source>
</evidence>
<comment type="caution">
    <text evidence="4">The sequence shown here is derived from an EMBL/GenBank/DDBJ whole genome shotgun (WGS) entry which is preliminary data.</text>
</comment>
<dbReference type="InterPro" id="IPR027470">
    <property type="entry name" value="Cation_efflux_CTD"/>
</dbReference>
<accession>A0AAN8FJD4</accession>
<dbReference type="PANTHER" id="PTHR11562">
    <property type="entry name" value="CATION EFFLUX PROTEIN/ ZINC TRANSPORTER"/>
    <property type="match status" value="1"/>
</dbReference>
<dbReference type="GO" id="GO:0010043">
    <property type="term" value="P:response to zinc ion"/>
    <property type="evidence" value="ECO:0007669"/>
    <property type="project" value="TreeGrafter"/>
</dbReference>
<dbReference type="EMBL" id="WIXE01008126">
    <property type="protein sequence ID" value="KAK5979665.1"/>
    <property type="molecule type" value="Genomic_DNA"/>
</dbReference>
<keyword evidence="2" id="KW-0406">Ion transport</keyword>
<evidence type="ECO:0000256" key="1">
    <source>
        <dbReference type="ARBA" id="ARBA00008873"/>
    </source>
</evidence>
<keyword evidence="2" id="KW-0862">Zinc</keyword>
<dbReference type="Pfam" id="PF16916">
    <property type="entry name" value="ZT_dimer"/>
    <property type="match status" value="1"/>
</dbReference>